<dbReference type="GO" id="GO:0016787">
    <property type="term" value="F:hydrolase activity"/>
    <property type="evidence" value="ECO:0007669"/>
    <property type="project" value="UniProtKB-KW"/>
</dbReference>
<keyword evidence="2" id="KW-0378">Hydrolase</keyword>
<sequence>MRSQFIVVDSIRTHYIEAGEGPPVLLLHSGEYGASGLLSWEHTIPALASRYRVLAPDWLGFGQTDKLYDFGGGAARRINHMARFIQAMAIDRAAFFGSSMGGTLLLTIAAARRADFPVSALVISSGGGFVPDNEARRSTLDYDGSLEGMRRLVSVITHDPKWADDEAYIRRRHAASVTPGAWEAIAAARFRSPLVSAAGDFGKPDATRYENIVVPVLMFAGANDALREPGYAENIKNRIRDARLVVFEECGHLPHIEKSEEFNAVSLEFLAQAYPST</sequence>
<gene>
    <name evidence="2" type="ORF">B5V03_02080</name>
</gene>
<evidence type="ECO:0000313" key="2">
    <source>
        <dbReference type="EMBL" id="RXT54347.1"/>
    </source>
</evidence>
<comment type="caution">
    <text evidence="2">The sequence shown here is derived from an EMBL/GenBank/DDBJ whole genome shotgun (WGS) entry which is preliminary data.</text>
</comment>
<dbReference type="AlphaFoldDB" id="A0A4Q1VV81"/>
<dbReference type="Proteomes" id="UP000290819">
    <property type="component" value="Unassembled WGS sequence"/>
</dbReference>
<dbReference type="PRINTS" id="PR00111">
    <property type="entry name" value="ABHYDROLASE"/>
</dbReference>
<proteinExistence type="predicted"/>
<evidence type="ECO:0000259" key="1">
    <source>
        <dbReference type="Pfam" id="PF00561"/>
    </source>
</evidence>
<dbReference type="EMBL" id="MZXW01000004">
    <property type="protein sequence ID" value="RXT54347.1"/>
    <property type="molecule type" value="Genomic_DNA"/>
</dbReference>
<evidence type="ECO:0000313" key="3">
    <source>
        <dbReference type="Proteomes" id="UP000290819"/>
    </source>
</evidence>
<dbReference type="SUPFAM" id="SSF53474">
    <property type="entry name" value="alpha/beta-Hydrolases"/>
    <property type="match status" value="1"/>
</dbReference>
<dbReference type="Gene3D" id="3.40.50.1820">
    <property type="entry name" value="alpha/beta hydrolase"/>
    <property type="match status" value="1"/>
</dbReference>
<dbReference type="PANTHER" id="PTHR43689">
    <property type="entry name" value="HYDROLASE"/>
    <property type="match status" value="1"/>
</dbReference>
<dbReference type="Pfam" id="PF00561">
    <property type="entry name" value="Abhydrolase_1"/>
    <property type="match status" value="1"/>
</dbReference>
<dbReference type="PANTHER" id="PTHR43689:SF8">
    <property type="entry name" value="ALPHA_BETA-HYDROLASES SUPERFAMILY PROTEIN"/>
    <property type="match status" value="1"/>
</dbReference>
<feature type="domain" description="AB hydrolase-1" evidence="1">
    <location>
        <begin position="23"/>
        <end position="258"/>
    </location>
</feature>
<protein>
    <submittedName>
        <fullName evidence="2">Alpha/beta hydrolase</fullName>
    </submittedName>
</protein>
<organism evidence="2 3">
    <name type="scientific">Bradyrhizobium betae</name>
    <dbReference type="NCBI Taxonomy" id="244734"/>
    <lineage>
        <taxon>Bacteria</taxon>
        <taxon>Pseudomonadati</taxon>
        <taxon>Pseudomonadota</taxon>
        <taxon>Alphaproteobacteria</taxon>
        <taxon>Hyphomicrobiales</taxon>
        <taxon>Nitrobacteraceae</taxon>
        <taxon>Bradyrhizobium</taxon>
    </lineage>
</organism>
<name>A0A4Q1VV81_9BRAD</name>
<keyword evidence="3" id="KW-1185">Reference proteome</keyword>
<dbReference type="InterPro" id="IPR029058">
    <property type="entry name" value="AB_hydrolase_fold"/>
</dbReference>
<dbReference type="OrthoDB" id="9799612at2"/>
<reference evidence="2 3" key="1">
    <citation type="submission" date="2017-03" db="EMBL/GenBank/DDBJ databases">
        <authorList>
            <person name="Safronova V.I."/>
            <person name="Sazanova A.L."/>
            <person name="Chirak E.R."/>
        </authorList>
    </citation>
    <scope>NUCLEOTIDE SEQUENCE [LARGE SCALE GENOMIC DNA]</scope>
    <source>
        <strain evidence="2 3">Opo-243</strain>
    </source>
</reference>
<accession>A0A4Q1VV81</accession>
<dbReference type="InterPro" id="IPR000073">
    <property type="entry name" value="AB_hydrolase_1"/>
</dbReference>